<dbReference type="InterPro" id="IPR006439">
    <property type="entry name" value="HAD-SF_hydro_IA"/>
</dbReference>
<proteinExistence type="inferred from homology"/>
<evidence type="ECO:0000313" key="3">
    <source>
        <dbReference type="Proteomes" id="UP001596395"/>
    </source>
</evidence>
<dbReference type="EMBL" id="JBHSXN010000003">
    <property type="protein sequence ID" value="MFC6954288.1"/>
    <property type="molecule type" value="Genomic_DNA"/>
</dbReference>
<reference evidence="2 3" key="1">
    <citation type="journal article" date="2019" name="Int. J. Syst. Evol. Microbiol.">
        <title>The Global Catalogue of Microorganisms (GCM) 10K type strain sequencing project: providing services to taxonomists for standard genome sequencing and annotation.</title>
        <authorList>
            <consortium name="The Broad Institute Genomics Platform"/>
            <consortium name="The Broad Institute Genome Sequencing Center for Infectious Disease"/>
            <person name="Wu L."/>
            <person name="Ma J."/>
        </authorList>
    </citation>
    <scope>NUCLEOTIDE SEQUENCE [LARGE SCALE GENOMIC DNA]</scope>
    <source>
        <strain evidence="2 3">GX26</strain>
    </source>
</reference>
<sequence length="235" mass="25613">MTPDAPVDGTDPANRRIDAVIFDMDGVLVESESYWTEEMHDIIDAAYPEGADVTPADLTGVSIYDQYDTFGADHEMLVSREEYFELYDDVAESIYLERASVTDGAADLVREVKDAGLPVGLATSSFPQWVAWTLSRLDLEGVFDVEVLAPELDEPGKPEPFIYEEAARRLGVDPVRCLVVEDSASGIEAASRAGAYVLAYRSPDSDGEQDVSRADAVADGPAELRERVRSLALDA</sequence>
<dbReference type="SUPFAM" id="SSF56784">
    <property type="entry name" value="HAD-like"/>
    <property type="match status" value="1"/>
</dbReference>
<dbReference type="Gene3D" id="3.40.50.1000">
    <property type="entry name" value="HAD superfamily/HAD-like"/>
    <property type="match status" value="1"/>
</dbReference>
<dbReference type="SFLD" id="SFLDS00003">
    <property type="entry name" value="Haloacid_Dehalogenase"/>
    <property type="match status" value="1"/>
</dbReference>
<dbReference type="PANTHER" id="PTHR18901:SF38">
    <property type="entry name" value="PSEUDOURIDINE-5'-PHOSPHATASE"/>
    <property type="match status" value="1"/>
</dbReference>
<comment type="similarity">
    <text evidence="1">Belongs to the HAD-like hydrolase superfamily.</text>
</comment>
<keyword evidence="3" id="KW-1185">Reference proteome</keyword>
<dbReference type="InterPro" id="IPR023198">
    <property type="entry name" value="PGP-like_dom2"/>
</dbReference>
<dbReference type="PANTHER" id="PTHR18901">
    <property type="entry name" value="2-DEOXYGLUCOSE-6-PHOSPHATE PHOSPHATASE 2"/>
    <property type="match status" value="1"/>
</dbReference>
<dbReference type="Pfam" id="PF00702">
    <property type="entry name" value="Hydrolase"/>
    <property type="match status" value="1"/>
</dbReference>
<protein>
    <submittedName>
        <fullName evidence="2">HAD family hydrolase</fullName>
    </submittedName>
</protein>
<evidence type="ECO:0000256" key="1">
    <source>
        <dbReference type="ARBA" id="ARBA00007958"/>
    </source>
</evidence>
<accession>A0ABD5VKN0</accession>
<keyword evidence="2" id="KW-0378">Hydrolase</keyword>
<dbReference type="InterPro" id="IPR036412">
    <property type="entry name" value="HAD-like_sf"/>
</dbReference>
<dbReference type="Gene3D" id="1.10.150.240">
    <property type="entry name" value="Putative phosphatase, domain 2"/>
    <property type="match status" value="1"/>
</dbReference>
<gene>
    <name evidence="2" type="ORF">ACFQGB_15605</name>
</gene>
<name>A0ABD5VKN0_9EURY</name>
<organism evidence="2 3">
    <name type="scientific">Halorubellus litoreus</name>
    <dbReference type="NCBI Taxonomy" id="755308"/>
    <lineage>
        <taxon>Archaea</taxon>
        <taxon>Methanobacteriati</taxon>
        <taxon>Methanobacteriota</taxon>
        <taxon>Stenosarchaea group</taxon>
        <taxon>Halobacteria</taxon>
        <taxon>Halobacteriales</taxon>
        <taxon>Halorubellaceae</taxon>
        <taxon>Halorubellus</taxon>
    </lineage>
</organism>
<dbReference type="InterPro" id="IPR023214">
    <property type="entry name" value="HAD_sf"/>
</dbReference>
<dbReference type="Proteomes" id="UP001596395">
    <property type="component" value="Unassembled WGS sequence"/>
</dbReference>
<dbReference type="NCBIfam" id="TIGR01509">
    <property type="entry name" value="HAD-SF-IA-v3"/>
    <property type="match status" value="1"/>
</dbReference>
<dbReference type="CDD" id="cd07505">
    <property type="entry name" value="HAD_BPGM-like"/>
    <property type="match status" value="1"/>
</dbReference>
<dbReference type="AlphaFoldDB" id="A0ABD5VKN0"/>
<dbReference type="SFLD" id="SFLDG01129">
    <property type="entry name" value="C1.5:_HAD__Beta-PGM__Phosphata"/>
    <property type="match status" value="1"/>
</dbReference>
<evidence type="ECO:0000313" key="2">
    <source>
        <dbReference type="EMBL" id="MFC6954288.1"/>
    </source>
</evidence>
<dbReference type="PRINTS" id="PR00413">
    <property type="entry name" value="HADHALOGNASE"/>
</dbReference>
<comment type="caution">
    <text evidence="2">The sequence shown here is derived from an EMBL/GenBank/DDBJ whole genome shotgun (WGS) entry which is preliminary data.</text>
</comment>
<dbReference type="GO" id="GO:0016787">
    <property type="term" value="F:hydrolase activity"/>
    <property type="evidence" value="ECO:0007669"/>
    <property type="project" value="UniProtKB-KW"/>
</dbReference>